<dbReference type="Pfam" id="PF01402">
    <property type="entry name" value="RHH_1"/>
    <property type="match status" value="1"/>
</dbReference>
<feature type="region of interest" description="Disordered" evidence="1">
    <location>
        <begin position="1"/>
        <end position="22"/>
    </location>
</feature>
<name>A0ABP9Q7T4_9PSEU</name>
<evidence type="ECO:0000256" key="1">
    <source>
        <dbReference type="SAM" id="MobiDB-lite"/>
    </source>
</evidence>
<organism evidence="3 4">
    <name type="scientific">Pseudonocardia eucalypti</name>
    <dbReference type="NCBI Taxonomy" id="648755"/>
    <lineage>
        <taxon>Bacteria</taxon>
        <taxon>Bacillati</taxon>
        <taxon>Actinomycetota</taxon>
        <taxon>Actinomycetes</taxon>
        <taxon>Pseudonocardiales</taxon>
        <taxon>Pseudonocardiaceae</taxon>
        <taxon>Pseudonocardia</taxon>
    </lineage>
</organism>
<reference evidence="4" key="1">
    <citation type="journal article" date="2019" name="Int. J. Syst. Evol. Microbiol.">
        <title>The Global Catalogue of Microorganisms (GCM) 10K type strain sequencing project: providing services to taxonomists for standard genome sequencing and annotation.</title>
        <authorList>
            <consortium name="The Broad Institute Genomics Platform"/>
            <consortium name="The Broad Institute Genome Sequencing Center for Infectious Disease"/>
            <person name="Wu L."/>
            <person name="Ma J."/>
        </authorList>
    </citation>
    <scope>NUCLEOTIDE SEQUENCE [LARGE SCALE GENOMIC DNA]</scope>
    <source>
        <strain evidence="4">JCM 18303</strain>
    </source>
</reference>
<sequence>MKEQPFHVLDEEADLEEEEVRDSAGRRVDAAYVERAVADVHARPGRPSLSEEPRHSPQVSFRVPEQTRRLLDERANAEGRTPSEIAREALIQYLESTNS</sequence>
<protein>
    <recommendedName>
        <fullName evidence="2">Ribbon-helix-helix protein CopG domain-containing protein</fullName>
    </recommendedName>
</protein>
<evidence type="ECO:0000313" key="4">
    <source>
        <dbReference type="Proteomes" id="UP001428817"/>
    </source>
</evidence>
<dbReference type="InterPro" id="IPR010985">
    <property type="entry name" value="Ribbon_hlx_hlx"/>
</dbReference>
<dbReference type="EMBL" id="BAABJP010000015">
    <property type="protein sequence ID" value="GAA5157823.1"/>
    <property type="molecule type" value="Genomic_DNA"/>
</dbReference>
<comment type="caution">
    <text evidence="3">The sequence shown here is derived from an EMBL/GenBank/DDBJ whole genome shotgun (WGS) entry which is preliminary data.</text>
</comment>
<dbReference type="RefSeq" id="WP_185059233.1">
    <property type="nucleotide sequence ID" value="NZ_BAABJP010000015.1"/>
</dbReference>
<feature type="domain" description="Ribbon-helix-helix protein CopG" evidence="2">
    <location>
        <begin position="59"/>
        <end position="95"/>
    </location>
</feature>
<gene>
    <name evidence="3" type="ORF">GCM10023321_36650</name>
</gene>
<feature type="region of interest" description="Disordered" evidence="1">
    <location>
        <begin position="42"/>
        <end position="62"/>
    </location>
</feature>
<accession>A0ABP9Q7T4</accession>
<feature type="compositionally biased region" description="Acidic residues" evidence="1">
    <location>
        <begin position="11"/>
        <end position="20"/>
    </location>
</feature>
<feature type="compositionally biased region" description="Basic and acidic residues" evidence="1">
    <location>
        <begin position="1"/>
        <end position="10"/>
    </location>
</feature>
<evidence type="ECO:0000313" key="3">
    <source>
        <dbReference type="EMBL" id="GAA5157823.1"/>
    </source>
</evidence>
<proteinExistence type="predicted"/>
<dbReference type="SUPFAM" id="SSF47598">
    <property type="entry name" value="Ribbon-helix-helix"/>
    <property type="match status" value="1"/>
</dbReference>
<evidence type="ECO:0000259" key="2">
    <source>
        <dbReference type="Pfam" id="PF01402"/>
    </source>
</evidence>
<keyword evidence="4" id="KW-1185">Reference proteome</keyword>
<dbReference type="Proteomes" id="UP001428817">
    <property type="component" value="Unassembled WGS sequence"/>
</dbReference>
<dbReference type="InterPro" id="IPR002145">
    <property type="entry name" value="CopG"/>
</dbReference>